<organism evidence="4 5">
    <name type="scientific">Caulobacter mirabilis</name>
    <dbReference type="NCBI Taxonomy" id="69666"/>
    <lineage>
        <taxon>Bacteria</taxon>
        <taxon>Pseudomonadati</taxon>
        <taxon>Pseudomonadota</taxon>
        <taxon>Alphaproteobacteria</taxon>
        <taxon>Caulobacterales</taxon>
        <taxon>Caulobacteraceae</taxon>
        <taxon>Caulobacter</taxon>
    </lineage>
</organism>
<evidence type="ECO:0000256" key="3">
    <source>
        <dbReference type="ARBA" id="ARBA00023186"/>
    </source>
</evidence>
<dbReference type="PANTHER" id="PTHR12469">
    <property type="entry name" value="PROTEIN EMI5 HOMOLOG, MITOCHONDRIAL"/>
    <property type="match status" value="1"/>
</dbReference>
<accession>A0A2D2AXT6</accession>
<proteinExistence type="inferred from homology"/>
<dbReference type="OrthoDB" id="9807264at2"/>
<keyword evidence="3" id="KW-0143">Chaperone</keyword>
<dbReference type="GO" id="GO:0006099">
    <property type="term" value="P:tricarboxylic acid cycle"/>
    <property type="evidence" value="ECO:0007669"/>
    <property type="project" value="TreeGrafter"/>
</dbReference>
<dbReference type="InterPro" id="IPR005631">
    <property type="entry name" value="SDH"/>
</dbReference>
<evidence type="ECO:0000313" key="5">
    <source>
        <dbReference type="Proteomes" id="UP000228945"/>
    </source>
</evidence>
<dbReference type="Pfam" id="PF03937">
    <property type="entry name" value="Sdh5"/>
    <property type="match status" value="1"/>
</dbReference>
<evidence type="ECO:0000313" key="4">
    <source>
        <dbReference type="EMBL" id="ATQ42830.1"/>
    </source>
</evidence>
<keyword evidence="5" id="KW-1185">Reference proteome</keyword>
<protein>
    <recommendedName>
        <fullName evidence="2">FAD assembly factor SdhE</fullName>
    </recommendedName>
</protein>
<evidence type="ECO:0000256" key="2">
    <source>
        <dbReference type="ARBA" id="ARBA00019418"/>
    </source>
</evidence>
<comment type="similarity">
    <text evidence="1">Belongs to the SdhE FAD assembly factor family.</text>
</comment>
<evidence type="ECO:0000256" key="1">
    <source>
        <dbReference type="ARBA" id="ARBA00008571"/>
    </source>
</evidence>
<dbReference type="AlphaFoldDB" id="A0A2D2AXT6"/>
<dbReference type="PANTHER" id="PTHR12469:SF2">
    <property type="entry name" value="SUCCINATE DEHYDROGENASE ASSEMBLY FACTOR 2, MITOCHONDRIAL"/>
    <property type="match status" value="1"/>
</dbReference>
<reference evidence="4 5" key="1">
    <citation type="submission" date="2017-10" db="EMBL/GenBank/DDBJ databases">
        <title>Genome sequence of Caulobacter mirabilis FWC38.</title>
        <authorList>
            <person name="Fiebig A."/>
            <person name="Crosson S."/>
        </authorList>
    </citation>
    <scope>NUCLEOTIDE SEQUENCE [LARGE SCALE GENOMIC DNA]</scope>
    <source>
        <strain evidence="4 5">FWC 38</strain>
    </source>
</reference>
<dbReference type="InterPro" id="IPR036714">
    <property type="entry name" value="SDH_sf"/>
</dbReference>
<dbReference type="Proteomes" id="UP000228945">
    <property type="component" value="Chromosome"/>
</dbReference>
<name>A0A2D2AXT6_9CAUL</name>
<dbReference type="SUPFAM" id="SSF109910">
    <property type="entry name" value="YgfY-like"/>
    <property type="match status" value="1"/>
</dbReference>
<dbReference type="Gene3D" id="1.10.150.250">
    <property type="entry name" value="Flavinator of succinate dehydrogenase"/>
    <property type="match status" value="1"/>
</dbReference>
<dbReference type="EMBL" id="CP024201">
    <property type="protein sequence ID" value="ATQ42830.1"/>
    <property type="molecule type" value="Genomic_DNA"/>
</dbReference>
<sequence length="91" mass="10465">MDDVRLKKIRLRAWRRGFREADLLLGPFADFYCPKFTTGQLDLLEALMDEADQDIYEWFLGRTPTPPQFDNEIMALLKAFDPSTGAPRLGA</sequence>
<gene>
    <name evidence="4" type="ORF">CSW64_10625</name>
</gene>
<dbReference type="KEGG" id="cmb:CSW64_10625"/>